<keyword evidence="4" id="KW-1185">Reference proteome</keyword>
<dbReference type="Pfam" id="PF00787">
    <property type="entry name" value="PX"/>
    <property type="match status" value="1"/>
</dbReference>
<dbReference type="Proteomes" id="UP000794436">
    <property type="component" value="Unassembled WGS sequence"/>
</dbReference>
<feature type="compositionally biased region" description="Basic residues" evidence="1">
    <location>
        <begin position="336"/>
        <end position="346"/>
    </location>
</feature>
<proteinExistence type="predicted"/>
<evidence type="ECO:0000259" key="2">
    <source>
        <dbReference type="PROSITE" id="PS50195"/>
    </source>
</evidence>
<sequence>MSRGRQLEVAVDSLSSWYFEYDEPKTGWRTEVIHPLPEEQSVAEPQEDTDRFDFTAMTPTTYTIKSQRKKPLEPSIDEDKPSRNQVDLDDRDLSPERSFPPLSRDRASRRSSASTRATTVGSPSASYNDLVVTGYTLRGTEKKVMYHIDVRGNESQLQTYTIRRSYTDFKHLHAALGDILEARKEHYIRVKALAARRDQEKLMLSLKERSSFDASTISTACSSIDHRGSQDAEALAAATEELKEAWVDAFTLPPLPHAGFLSFWRRHDRTHLQNRCEMFQEILRAAMQHPDLRLSYAMQHFLSVAPQSIRERGSSYVSLCEYSVPRLDPGEETRERKKMARERRRNSSALSFHTE</sequence>
<dbReference type="PROSITE" id="PS50195">
    <property type="entry name" value="PX"/>
    <property type="match status" value="1"/>
</dbReference>
<dbReference type="AlphaFoldDB" id="A0A8K1C889"/>
<feature type="region of interest" description="Disordered" evidence="1">
    <location>
        <begin position="37"/>
        <end position="123"/>
    </location>
</feature>
<evidence type="ECO:0000313" key="3">
    <source>
        <dbReference type="EMBL" id="TMW58491.1"/>
    </source>
</evidence>
<dbReference type="InterPro" id="IPR036871">
    <property type="entry name" value="PX_dom_sf"/>
</dbReference>
<name>A0A8K1C889_PYTOL</name>
<feature type="domain" description="PX" evidence="2">
    <location>
        <begin position="124"/>
        <end position="309"/>
    </location>
</feature>
<gene>
    <name evidence="3" type="ORF">Poli38472_010050</name>
</gene>
<feature type="region of interest" description="Disordered" evidence="1">
    <location>
        <begin position="330"/>
        <end position="355"/>
    </location>
</feature>
<evidence type="ECO:0000256" key="1">
    <source>
        <dbReference type="SAM" id="MobiDB-lite"/>
    </source>
</evidence>
<dbReference type="GO" id="GO:0035091">
    <property type="term" value="F:phosphatidylinositol binding"/>
    <property type="evidence" value="ECO:0007669"/>
    <property type="project" value="InterPro"/>
</dbReference>
<dbReference type="CDD" id="cd06093">
    <property type="entry name" value="PX_domain"/>
    <property type="match status" value="1"/>
</dbReference>
<dbReference type="SMART" id="SM00312">
    <property type="entry name" value="PX"/>
    <property type="match status" value="1"/>
</dbReference>
<accession>A0A8K1C889</accession>
<protein>
    <recommendedName>
        <fullName evidence="2">PX domain-containing protein</fullName>
    </recommendedName>
</protein>
<dbReference type="Gene3D" id="3.30.1520.10">
    <property type="entry name" value="Phox-like domain"/>
    <property type="match status" value="1"/>
</dbReference>
<dbReference type="OrthoDB" id="114811at2759"/>
<evidence type="ECO:0000313" key="4">
    <source>
        <dbReference type="Proteomes" id="UP000794436"/>
    </source>
</evidence>
<reference evidence="3" key="1">
    <citation type="submission" date="2019-03" db="EMBL/GenBank/DDBJ databases">
        <title>Long read genome sequence of the mycoparasitic Pythium oligandrum ATCC 38472 isolated from sugarbeet rhizosphere.</title>
        <authorList>
            <person name="Gaulin E."/>
        </authorList>
    </citation>
    <scope>NUCLEOTIDE SEQUENCE</scope>
    <source>
        <strain evidence="3">ATCC 38472_TT</strain>
    </source>
</reference>
<comment type="caution">
    <text evidence="3">The sequence shown here is derived from an EMBL/GenBank/DDBJ whole genome shotgun (WGS) entry which is preliminary data.</text>
</comment>
<dbReference type="EMBL" id="SPLM01000111">
    <property type="protein sequence ID" value="TMW58491.1"/>
    <property type="molecule type" value="Genomic_DNA"/>
</dbReference>
<dbReference type="InterPro" id="IPR001683">
    <property type="entry name" value="PX_dom"/>
</dbReference>
<feature type="compositionally biased region" description="Low complexity" evidence="1">
    <location>
        <begin position="110"/>
        <end position="119"/>
    </location>
</feature>
<dbReference type="SUPFAM" id="SSF64268">
    <property type="entry name" value="PX domain"/>
    <property type="match status" value="2"/>
</dbReference>
<feature type="compositionally biased region" description="Basic and acidic residues" evidence="1">
    <location>
        <begin position="77"/>
        <end position="95"/>
    </location>
</feature>
<organism evidence="3 4">
    <name type="scientific">Pythium oligandrum</name>
    <name type="common">Mycoparasitic fungus</name>
    <dbReference type="NCBI Taxonomy" id="41045"/>
    <lineage>
        <taxon>Eukaryota</taxon>
        <taxon>Sar</taxon>
        <taxon>Stramenopiles</taxon>
        <taxon>Oomycota</taxon>
        <taxon>Peronosporomycetes</taxon>
        <taxon>Pythiales</taxon>
        <taxon>Pythiaceae</taxon>
        <taxon>Pythium</taxon>
    </lineage>
</organism>